<keyword evidence="3" id="KW-0677">Repeat</keyword>
<dbReference type="GO" id="GO:0005886">
    <property type="term" value="C:plasma membrane"/>
    <property type="evidence" value="ECO:0007669"/>
    <property type="project" value="TreeGrafter"/>
</dbReference>
<dbReference type="EMBL" id="CAXKWB010029087">
    <property type="protein sequence ID" value="CAL4135089.1"/>
    <property type="molecule type" value="Genomic_DNA"/>
</dbReference>
<dbReference type="GO" id="GO:0042813">
    <property type="term" value="F:Wnt receptor activity"/>
    <property type="evidence" value="ECO:0007669"/>
    <property type="project" value="TreeGrafter"/>
</dbReference>
<feature type="repeat" description="LDL-receptor class B" evidence="6">
    <location>
        <begin position="182"/>
        <end position="223"/>
    </location>
</feature>
<keyword evidence="8" id="KW-1185">Reference proteome</keyword>
<feature type="non-terminal residue" evidence="7">
    <location>
        <position position="316"/>
    </location>
</feature>
<evidence type="ECO:0000256" key="6">
    <source>
        <dbReference type="PROSITE-ProRule" id="PRU00461"/>
    </source>
</evidence>
<evidence type="ECO:0000256" key="4">
    <source>
        <dbReference type="ARBA" id="ARBA00023157"/>
    </source>
</evidence>
<dbReference type="Proteomes" id="UP001497623">
    <property type="component" value="Unassembled WGS sequence"/>
</dbReference>
<evidence type="ECO:0000313" key="8">
    <source>
        <dbReference type="Proteomes" id="UP001497623"/>
    </source>
</evidence>
<keyword evidence="5" id="KW-0325">Glycoprotein</keyword>
<evidence type="ECO:0000256" key="3">
    <source>
        <dbReference type="ARBA" id="ARBA00022737"/>
    </source>
</evidence>
<dbReference type="Pfam" id="PF00058">
    <property type="entry name" value="Ldl_recept_b"/>
    <property type="match status" value="1"/>
</dbReference>
<evidence type="ECO:0000256" key="2">
    <source>
        <dbReference type="ARBA" id="ARBA00022729"/>
    </source>
</evidence>
<keyword evidence="4" id="KW-1015">Disulfide bond</keyword>
<comment type="caution">
    <text evidence="7">The sequence shown here is derived from an EMBL/GenBank/DDBJ whole genome shotgun (WGS) entry which is preliminary data.</text>
</comment>
<sequence>VNKDSGTIQYYGLKQKLVKDFVLSDDNGTDASCLAIYQNDLYYADTKDSIIYKVNKNNGKSRSVVRSGINNVLSMRIFDEDMQDGTNACSKERPDGHRCAHLCLPASTQQHICRCAQGFRVDPSDSSICIGEDDILIYSTNEGFNGISVASGKTEVTATTGVMPPISQIGSASKLDFHAVQDLIVWADSDAGTISTIQRDGTNRRLIVEGAEIIQGIAVDWIADNLYWSNPHSDVIEMCRLNNGSDKFVIISQGLDKPGAMAVHPSAGYLFWADTGDVPRIERSGLDGSNRIIIANSSLQFPADLTVDLEEAYIYW</sequence>
<dbReference type="GO" id="GO:0060070">
    <property type="term" value="P:canonical Wnt signaling pathway"/>
    <property type="evidence" value="ECO:0007669"/>
    <property type="project" value="TreeGrafter"/>
</dbReference>
<accession>A0AAV2RQR2</accession>
<gene>
    <name evidence="7" type="ORF">MNOR_LOCUS27522</name>
</gene>
<evidence type="ECO:0000256" key="5">
    <source>
        <dbReference type="ARBA" id="ARBA00023180"/>
    </source>
</evidence>
<dbReference type="InterPro" id="IPR000033">
    <property type="entry name" value="LDLR_classB_rpt"/>
</dbReference>
<feature type="repeat" description="LDL-receptor class B" evidence="6">
    <location>
        <begin position="268"/>
        <end position="311"/>
    </location>
</feature>
<reference evidence="7 8" key="1">
    <citation type="submission" date="2024-05" db="EMBL/GenBank/DDBJ databases">
        <authorList>
            <person name="Wallberg A."/>
        </authorList>
    </citation>
    <scope>NUCLEOTIDE SEQUENCE [LARGE SCALE GENOMIC DNA]</scope>
</reference>
<protein>
    <submittedName>
        <fullName evidence="7">Uncharacterized protein</fullName>
    </submittedName>
</protein>
<feature type="repeat" description="LDL-receptor class B" evidence="6">
    <location>
        <begin position="224"/>
        <end position="267"/>
    </location>
</feature>
<dbReference type="Gene3D" id="2.120.10.30">
    <property type="entry name" value="TolB, C-terminal domain"/>
    <property type="match status" value="2"/>
</dbReference>
<dbReference type="GO" id="GO:0017147">
    <property type="term" value="F:Wnt-protein binding"/>
    <property type="evidence" value="ECO:0007669"/>
    <property type="project" value="TreeGrafter"/>
</dbReference>
<dbReference type="PANTHER" id="PTHR46513:SF37">
    <property type="entry name" value="LDL RECEPTOR RELATED PROTEIN 1-RELATED"/>
    <property type="match status" value="1"/>
</dbReference>
<evidence type="ECO:0000313" key="7">
    <source>
        <dbReference type="EMBL" id="CAL4135089.1"/>
    </source>
</evidence>
<name>A0AAV2RQR2_MEGNR</name>
<dbReference type="AlphaFoldDB" id="A0AAV2RQR2"/>
<keyword evidence="1" id="KW-0245">EGF-like domain</keyword>
<dbReference type="SUPFAM" id="SSF63825">
    <property type="entry name" value="YWTD domain"/>
    <property type="match status" value="2"/>
</dbReference>
<keyword evidence="2" id="KW-0732">Signal</keyword>
<organism evidence="7 8">
    <name type="scientific">Meganyctiphanes norvegica</name>
    <name type="common">Northern krill</name>
    <name type="synonym">Thysanopoda norvegica</name>
    <dbReference type="NCBI Taxonomy" id="48144"/>
    <lineage>
        <taxon>Eukaryota</taxon>
        <taxon>Metazoa</taxon>
        <taxon>Ecdysozoa</taxon>
        <taxon>Arthropoda</taxon>
        <taxon>Crustacea</taxon>
        <taxon>Multicrustacea</taxon>
        <taxon>Malacostraca</taxon>
        <taxon>Eumalacostraca</taxon>
        <taxon>Eucarida</taxon>
        <taxon>Euphausiacea</taxon>
        <taxon>Euphausiidae</taxon>
        <taxon>Meganyctiphanes</taxon>
    </lineage>
</organism>
<feature type="non-terminal residue" evidence="7">
    <location>
        <position position="1"/>
    </location>
</feature>
<dbReference type="PANTHER" id="PTHR46513">
    <property type="entry name" value="VITELLOGENIN RECEPTOR-LIKE PROTEIN-RELATED-RELATED"/>
    <property type="match status" value="1"/>
</dbReference>
<dbReference type="InterPro" id="IPR050778">
    <property type="entry name" value="Cueball_EGF_LRP_Nidogen"/>
</dbReference>
<dbReference type="InterPro" id="IPR011042">
    <property type="entry name" value="6-blade_b-propeller_TolB-like"/>
</dbReference>
<dbReference type="SMART" id="SM00135">
    <property type="entry name" value="LY"/>
    <property type="match status" value="4"/>
</dbReference>
<dbReference type="PROSITE" id="PS51120">
    <property type="entry name" value="LDLRB"/>
    <property type="match status" value="3"/>
</dbReference>
<evidence type="ECO:0000256" key="1">
    <source>
        <dbReference type="ARBA" id="ARBA00022536"/>
    </source>
</evidence>
<dbReference type="FunFam" id="2.120.10.30:FF:000241">
    <property type="entry name" value="Low-density lipoprotein receptor-related protein 6"/>
    <property type="match status" value="1"/>
</dbReference>
<proteinExistence type="predicted"/>